<dbReference type="Proteomes" id="UP000887013">
    <property type="component" value="Unassembled WGS sequence"/>
</dbReference>
<name>A0A8X6Q301_NEPPI</name>
<reference evidence="1" key="1">
    <citation type="submission" date="2020-08" db="EMBL/GenBank/DDBJ databases">
        <title>Multicomponent nature underlies the extraordinary mechanical properties of spider dragline silk.</title>
        <authorList>
            <person name="Kono N."/>
            <person name="Nakamura H."/>
            <person name="Mori M."/>
            <person name="Yoshida Y."/>
            <person name="Ohtoshi R."/>
            <person name="Malay A.D."/>
            <person name="Moran D.A.P."/>
            <person name="Tomita M."/>
            <person name="Numata K."/>
            <person name="Arakawa K."/>
        </authorList>
    </citation>
    <scope>NUCLEOTIDE SEQUENCE</scope>
</reference>
<evidence type="ECO:0000313" key="2">
    <source>
        <dbReference type="Proteomes" id="UP000887013"/>
    </source>
</evidence>
<dbReference type="EMBL" id="BMAW01075374">
    <property type="protein sequence ID" value="GFT96417.1"/>
    <property type="molecule type" value="Genomic_DNA"/>
</dbReference>
<dbReference type="AlphaFoldDB" id="A0A8X6Q301"/>
<gene>
    <name evidence="1" type="primary">AVEN_65616_1</name>
    <name evidence="1" type="ORF">NPIL_183101</name>
</gene>
<proteinExistence type="predicted"/>
<sequence length="170" mass="20342">MHFLKGIKKLGSQRKKNRHDNLKHVVECLKRLVIVARDESPGIDDETEEEEEEEEEVASAEACECKKFESTPHQMFGRRKERLNEYVGFYDSRLFENPDWWRWDDSVEFTKASGLGKYVYGILQRFTRRDLVWFHIRVKHDAFQTFCKEMEKIRYQFVSCCPFGVCAMAW</sequence>
<accession>A0A8X6Q301</accession>
<protein>
    <submittedName>
        <fullName evidence="1">Uncharacterized protein</fullName>
    </submittedName>
</protein>
<keyword evidence="2" id="KW-1185">Reference proteome</keyword>
<organism evidence="1 2">
    <name type="scientific">Nephila pilipes</name>
    <name type="common">Giant wood spider</name>
    <name type="synonym">Nephila maculata</name>
    <dbReference type="NCBI Taxonomy" id="299642"/>
    <lineage>
        <taxon>Eukaryota</taxon>
        <taxon>Metazoa</taxon>
        <taxon>Ecdysozoa</taxon>
        <taxon>Arthropoda</taxon>
        <taxon>Chelicerata</taxon>
        <taxon>Arachnida</taxon>
        <taxon>Araneae</taxon>
        <taxon>Araneomorphae</taxon>
        <taxon>Entelegynae</taxon>
        <taxon>Araneoidea</taxon>
        <taxon>Nephilidae</taxon>
        <taxon>Nephila</taxon>
    </lineage>
</organism>
<comment type="caution">
    <text evidence="1">The sequence shown here is derived from an EMBL/GenBank/DDBJ whole genome shotgun (WGS) entry which is preliminary data.</text>
</comment>
<evidence type="ECO:0000313" key="1">
    <source>
        <dbReference type="EMBL" id="GFT96417.1"/>
    </source>
</evidence>